<dbReference type="OrthoDB" id="5143202at2"/>
<dbReference type="RefSeq" id="WP_077689163.1">
    <property type="nucleotide sequence ID" value="NZ_JACCHL010000001.1"/>
</dbReference>
<reference evidence="3" key="2">
    <citation type="submission" date="2016-08" db="EMBL/GenBank/DDBJ databases">
        <authorList>
            <person name="Tokovenko B."/>
            <person name="Kalinowski J."/>
        </authorList>
    </citation>
    <scope>NUCLEOTIDE SEQUENCE [LARGE SCALE GENOMIC DNA]</scope>
    <source>
        <strain evidence="3">UTMC102</strain>
    </source>
</reference>
<sequence length="321" mass="35922">MNQAAPPPGSPCDATVTAALAVASRQYGMLSWAQARNLGLTKDDIRRLLRGGGWDRPYPRVYSVRSLADRSDPTGHLRTSVMAAQLSLGPHSFAGGETAARLWGMQGLRRWDGREMHMVIPALGAQRHIRGITLHSWYVSEEEVTTVGKGIRLTDPGRSLRDTLLCVDRDTAVCLMDSCLNQGLVTGEDTERLERANRGRRGCVQVRGWWPLADGRAQSALETRVRLVCADGGLPPTELQRRFTDRHGRLIGIVDFWWEHLRLIGEADGIGPHSTPQALARDRERQNALQLWYPDVRVVRFTWQDLHRPEYILATVARAGR</sequence>
<proteinExistence type="predicted"/>
<evidence type="ECO:0000313" key="2">
    <source>
        <dbReference type="EMBL" id="OOC52816.1"/>
    </source>
</evidence>
<dbReference type="STRING" id="501010.NOSIN_02385"/>
<dbReference type="AlphaFoldDB" id="A0A1V3BX86"/>
<accession>A0A1V3BX86</accession>
<reference evidence="2" key="1">
    <citation type="submission" date="2016-08" db="EMBL/GenBank/DDBJ databases">
        <authorList>
            <person name="Seilhamer J.J."/>
        </authorList>
    </citation>
    <scope>NUCLEOTIDE SEQUENCE [LARGE SCALE GENOMIC DNA]</scope>
    <source>
        <strain evidence="2">UTMC102</strain>
    </source>
</reference>
<evidence type="ECO:0000313" key="3">
    <source>
        <dbReference type="Proteomes" id="UP000189004"/>
    </source>
</evidence>
<organism evidence="2 3">
    <name type="scientific">Nocardiopsis sinuspersici</name>
    <dbReference type="NCBI Taxonomy" id="501010"/>
    <lineage>
        <taxon>Bacteria</taxon>
        <taxon>Bacillati</taxon>
        <taxon>Actinomycetota</taxon>
        <taxon>Actinomycetes</taxon>
        <taxon>Streptosporangiales</taxon>
        <taxon>Nocardiopsidaceae</taxon>
        <taxon>Nocardiopsis</taxon>
    </lineage>
</organism>
<dbReference type="EMBL" id="JACCHL010000001">
    <property type="protein sequence ID" value="NYH53909.1"/>
    <property type="molecule type" value="Genomic_DNA"/>
</dbReference>
<gene>
    <name evidence="1" type="ORF">HNR06_003498</name>
    <name evidence="2" type="ORF">NOSIN_02385</name>
</gene>
<keyword evidence="3" id="KW-1185">Reference proteome</keyword>
<accession>A0A7Y9XE19</accession>
<comment type="caution">
    <text evidence="2">The sequence shown here is derived from an EMBL/GenBank/DDBJ whole genome shotgun (WGS) entry which is preliminary data.</text>
</comment>
<reference evidence="1 4" key="3">
    <citation type="submission" date="2020-07" db="EMBL/GenBank/DDBJ databases">
        <title>Sequencing the genomes of 1000 actinobacteria strains.</title>
        <authorList>
            <person name="Klenk H.-P."/>
        </authorList>
    </citation>
    <scope>NUCLEOTIDE SEQUENCE [LARGE SCALE GENOMIC DNA]</scope>
    <source>
        <strain evidence="1 4">DSM 45278</strain>
    </source>
</reference>
<dbReference type="Proteomes" id="UP000584931">
    <property type="component" value="Unassembled WGS sequence"/>
</dbReference>
<dbReference type="EMBL" id="MCOK01000001">
    <property type="protein sequence ID" value="OOC52816.1"/>
    <property type="molecule type" value="Genomic_DNA"/>
</dbReference>
<evidence type="ECO:0008006" key="5">
    <source>
        <dbReference type="Google" id="ProtNLM"/>
    </source>
</evidence>
<dbReference type="Proteomes" id="UP000189004">
    <property type="component" value="Unassembled WGS sequence"/>
</dbReference>
<evidence type="ECO:0000313" key="1">
    <source>
        <dbReference type="EMBL" id="NYH53909.1"/>
    </source>
</evidence>
<name>A0A1V3BX86_9ACTN</name>
<protein>
    <recommendedName>
        <fullName evidence="5">AbiEi antitoxin C-terminal domain-containing protein</fullName>
    </recommendedName>
</protein>
<evidence type="ECO:0000313" key="4">
    <source>
        <dbReference type="Proteomes" id="UP000584931"/>
    </source>
</evidence>